<gene>
    <name evidence="3" type="ORF">B296_00044497</name>
</gene>
<dbReference type="AlphaFoldDB" id="A0A426YVY6"/>
<comment type="caution">
    <text evidence="3">The sequence shown here is derived from an EMBL/GenBank/DDBJ whole genome shotgun (WGS) entry which is preliminary data.</text>
</comment>
<feature type="compositionally biased region" description="Basic and acidic residues" evidence="1">
    <location>
        <begin position="93"/>
        <end position="103"/>
    </location>
</feature>
<protein>
    <submittedName>
        <fullName evidence="3">Uncharacterized protein</fullName>
    </submittedName>
</protein>
<organism evidence="3 4">
    <name type="scientific">Ensete ventricosum</name>
    <name type="common">Abyssinian banana</name>
    <name type="synonym">Musa ensete</name>
    <dbReference type="NCBI Taxonomy" id="4639"/>
    <lineage>
        <taxon>Eukaryota</taxon>
        <taxon>Viridiplantae</taxon>
        <taxon>Streptophyta</taxon>
        <taxon>Embryophyta</taxon>
        <taxon>Tracheophyta</taxon>
        <taxon>Spermatophyta</taxon>
        <taxon>Magnoliopsida</taxon>
        <taxon>Liliopsida</taxon>
        <taxon>Zingiberales</taxon>
        <taxon>Musaceae</taxon>
        <taxon>Ensete</taxon>
    </lineage>
</organism>
<reference evidence="3 4" key="1">
    <citation type="journal article" date="2014" name="Agronomy (Basel)">
        <title>A Draft Genome Sequence for Ensete ventricosum, the Drought-Tolerant Tree Against Hunger.</title>
        <authorList>
            <person name="Harrison J."/>
            <person name="Moore K.A."/>
            <person name="Paszkiewicz K."/>
            <person name="Jones T."/>
            <person name="Grant M."/>
            <person name="Ambacheew D."/>
            <person name="Muzemil S."/>
            <person name="Studholme D.J."/>
        </authorList>
    </citation>
    <scope>NUCLEOTIDE SEQUENCE [LARGE SCALE GENOMIC DNA]</scope>
</reference>
<evidence type="ECO:0000256" key="1">
    <source>
        <dbReference type="SAM" id="MobiDB-lite"/>
    </source>
</evidence>
<keyword evidence="2" id="KW-0732">Signal</keyword>
<evidence type="ECO:0000313" key="4">
    <source>
        <dbReference type="Proteomes" id="UP000287651"/>
    </source>
</evidence>
<evidence type="ECO:0000313" key="3">
    <source>
        <dbReference type="EMBL" id="RRT55897.1"/>
    </source>
</evidence>
<name>A0A426YVY6_ENSVE</name>
<dbReference type="EMBL" id="AMZH03009873">
    <property type="protein sequence ID" value="RRT55897.1"/>
    <property type="molecule type" value="Genomic_DNA"/>
</dbReference>
<evidence type="ECO:0000256" key="2">
    <source>
        <dbReference type="SAM" id="SignalP"/>
    </source>
</evidence>
<dbReference type="Proteomes" id="UP000287651">
    <property type="component" value="Unassembled WGS sequence"/>
</dbReference>
<feature type="region of interest" description="Disordered" evidence="1">
    <location>
        <begin position="43"/>
        <end position="103"/>
    </location>
</feature>
<feature type="chain" id="PRO_5019439428" evidence="2">
    <location>
        <begin position="26"/>
        <end position="103"/>
    </location>
</feature>
<proteinExistence type="predicted"/>
<sequence length="103" mass="10922">MDANKCYNAALLILVILTTVTPTTAASYLPDDETRGRRRCLMQGDSRRKETVLPVQGMAASPPVEVEADASPSVENKDVRPTTPGHSPGVGHALHDKGVGKSV</sequence>
<accession>A0A426YVY6</accession>
<feature type="signal peptide" evidence="2">
    <location>
        <begin position="1"/>
        <end position="25"/>
    </location>
</feature>